<gene>
    <name evidence="9" type="ORF">MLPM_1993</name>
</gene>
<evidence type="ECO:0000256" key="1">
    <source>
        <dbReference type="ARBA" id="ARBA00022832"/>
    </source>
</evidence>
<comment type="catalytic activity">
    <reaction evidence="8">
        <text>a (3R)-3-[(carboxymethyl)amino]fatty acid + holo-[ACP] + H(+) = a (2E)-enoyl-[ACP] + glycine + H2O</text>
        <dbReference type="Rhea" id="RHEA:74923"/>
        <dbReference type="Rhea" id="RHEA-COMP:9685"/>
        <dbReference type="Rhea" id="RHEA-COMP:9925"/>
        <dbReference type="ChEBI" id="CHEBI:15377"/>
        <dbReference type="ChEBI" id="CHEBI:15378"/>
        <dbReference type="ChEBI" id="CHEBI:57305"/>
        <dbReference type="ChEBI" id="CHEBI:64479"/>
        <dbReference type="ChEBI" id="CHEBI:78784"/>
        <dbReference type="ChEBI" id="CHEBI:193080"/>
        <dbReference type="EC" id="4.3.2.11"/>
    </reaction>
    <physiologicalReaction direction="right-to-left" evidence="8">
        <dbReference type="Rhea" id="RHEA:74925"/>
    </physiologicalReaction>
</comment>
<protein>
    <recommendedName>
        <fullName evidence="6">(2E)-enoyl-[ACP] glycyltransferase</fullName>
        <ecNumber evidence="5">4.3.2.11</ecNumber>
    </recommendedName>
    <alternativeName>
        <fullName evidence="7">(2E)-unsaturated fatty acyl-[ACP] glycyltransferase</fullName>
    </alternativeName>
</protein>
<evidence type="ECO:0000313" key="9">
    <source>
        <dbReference type="EMBL" id="KJX74824.1"/>
    </source>
</evidence>
<dbReference type="STRING" id="480418.GCA_000975265_02777"/>
<reference evidence="9 10" key="1">
    <citation type="journal article" date="2015" name="Proc. Natl. Acad. Sci. U.S.A.">
        <title>Insight into the evolution and origin of leprosy bacilli from the genome sequence of Mycobacterium lepromatosis.</title>
        <authorList>
            <person name="Singh P."/>
            <person name="Benjak A."/>
            <person name="Schuenemann V.J."/>
            <person name="Herbig A."/>
            <person name="Avanzi C."/>
            <person name="Busso P."/>
            <person name="Nieselt K."/>
            <person name="Krause J."/>
            <person name="Vera-Cabrera L."/>
            <person name="Cole S.T."/>
        </authorList>
    </citation>
    <scope>NUCLEOTIDE SEQUENCE [LARGE SCALE GENOMIC DNA]</scope>
    <source>
        <strain evidence="9 10">Mx1-22A</strain>
    </source>
</reference>
<dbReference type="EC" id="4.3.2.11" evidence="5"/>
<evidence type="ECO:0000256" key="5">
    <source>
        <dbReference type="ARBA" id="ARBA00035127"/>
    </source>
</evidence>
<dbReference type="AlphaFoldDB" id="A0A0F4EPS0"/>
<comment type="caution">
    <text evidence="9">The sequence shown here is derived from an EMBL/GenBank/DDBJ whole genome shotgun (WGS) entry which is preliminary data.</text>
</comment>
<dbReference type="GO" id="GO:0006631">
    <property type="term" value="P:fatty acid metabolic process"/>
    <property type="evidence" value="ECO:0007669"/>
    <property type="project" value="UniProtKB-KW"/>
</dbReference>
<keyword evidence="2" id="KW-0443">Lipid metabolism</keyword>
<dbReference type="Pfam" id="PF10862">
    <property type="entry name" value="FcoT"/>
    <property type="match status" value="1"/>
</dbReference>
<evidence type="ECO:0000256" key="4">
    <source>
        <dbReference type="ARBA" id="ARBA00035117"/>
    </source>
</evidence>
<dbReference type="InterPro" id="IPR022598">
    <property type="entry name" value="FcoT_ThioEstase"/>
</dbReference>
<sequence length="183" mass="20553">MSAELAPSLQSAAESTNTFPMAEDLLGSILEPYSYKGCRYLIDAKYRASPDSVLAYGNFGIEESAYIRGTGHFNAVELMLCFNQLGYSAYAQSVVNKDISALRGWSIADYCRNQLSNILIKNTSSRFKKLINPQKFSARLHVYDLHIVERTWRYLQLSNTIEFWDDNGGSAIGEFEVAILNIP</sequence>
<organism evidence="9 10">
    <name type="scientific">Mycobacterium lepromatosis</name>
    <dbReference type="NCBI Taxonomy" id="480418"/>
    <lineage>
        <taxon>Bacteria</taxon>
        <taxon>Bacillati</taxon>
        <taxon>Actinomycetota</taxon>
        <taxon>Actinomycetes</taxon>
        <taxon>Mycobacteriales</taxon>
        <taxon>Mycobacteriaceae</taxon>
        <taxon>Mycobacterium</taxon>
    </lineage>
</organism>
<accession>A0A0F4EPS0</accession>
<evidence type="ECO:0000256" key="7">
    <source>
        <dbReference type="ARBA" id="ARBA00035448"/>
    </source>
</evidence>
<evidence type="ECO:0000313" key="10">
    <source>
        <dbReference type="Proteomes" id="UP000053699"/>
    </source>
</evidence>
<dbReference type="EMBL" id="JRPY01000087">
    <property type="protein sequence ID" value="KJX74824.1"/>
    <property type="molecule type" value="Genomic_DNA"/>
</dbReference>
<dbReference type="PATRIC" id="fig|480418.6.peg.4132"/>
<name>A0A0F4EPS0_9MYCO</name>
<evidence type="ECO:0000256" key="2">
    <source>
        <dbReference type="ARBA" id="ARBA00023098"/>
    </source>
</evidence>
<proteinExistence type="inferred from homology"/>
<dbReference type="Proteomes" id="UP000053699">
    <property type="component" value="Unassembled WGS sequence"/>
</dbReference>
<keyword evidence="1" id="KW-0276">Fatty acid metabolism</keyword>
<comment type="similarity">
    <text evidence="4">Belongs to the FcoT family.</text>
</comment>
<dbReference type="InterPro" id="IPR043064">
    <property type="entry name" value="FcoT_ThioEstase_Rv0098-like_sf"/>
</dbReference>
<evidence type="ECO:0000256" key="3">
    <source>
        <dbReference type="ARBA" id="ARBA00023239"/>
    </source>
</evidence>
<dbReference type="GO" id="GO:0016829">
    <property type="term" value="F:lyase activity"/>
    <property type="evidence" value="ECO:0007669"/>
    <property type="project" value="UniProtKB-KW"/>
</dbReference>
<dbReference type="Gene3D" id="3.10.129.30">
    <property type="entry name" value="Rv0098, thioesterase-like hot dog domain"/>
    <property type="match status" value="1"/>
</dbReference>
<evidence type="ECO:0000256" key="8">
    <source>
        <dbReference type="ARBA" id="ARBA00048742"/>
    </source>
</evidence>
<dbReference type="OrthoDB" id="510402at2"/>
<evidence type="ECO:0000256" key="6">
    <source>
        <dbReference type="ARBA" id="ARBA00035169"/>
    </source>
</evidence>
<keyword evidence="3" id="KW-0456">Lyase</keyword>
<keyword evidence="10" id="KW-1185">Reference proteome</keyword>
<dbReference type="RefSeq" id="WP_045843542.1">
    <property type="nucleotide sequence ID" value="NZ_CP083405.1"/>
</dbReference>